<dbReference type="Proteomes" id="UP000007392">
    <property type="component" value="Chromosome"/>
</dbReference>
<feature type="region of interest" description="Disordered" evidence="1">
    <location>
        <begin position="1"/>
        <end position="33"/>
    </location>
</feature>
<protein>
    <submittedName>
        <fullName evidence="2">Uncharacterized protein</fullName>
    </submittedName>
</protein>
<dbReference type="HOGENOM" id="CLU_3046113_0_0_9"/>
<dbReference type="EMBL" id="CP003422">
    <property type="protein sequence ID" value="AGN70830.1"/>
    <property type="molecule type" value="Genomic_DNA"/>
</dbReference>
<proteinExistence type="predicted"/>
<gene>
    <name evidence="2" type="ORF">B2K_40405</name>
</gene>
<dbReference type="AlphaFoldDB" id="R9UQ82"/>
<evidence type="ECO:0000256" key="1">
    <source>
        <dbReference type="SAM" id="MobiDB-lite"/>
    </source>
</evidence>
<organism evidence="2 3">
    <name type="scientific">Paenibacillus mucilaginosus K02</name>
    <dbReference type="NCBI Taxonomy" id="997761"/>
    <lineage>
        <taxon>Bacteria</taxon>
        <taxon>Bacillati</taxon>
        <taxon>Bacillota</taxon>
        <taxon>Bacilli</taxon>
        <taxon>Bacillales</taxon>
        <taxon>Paenibacillaceae</taxon>
        <taxon>Paenibacillus</taxon>
    </lineage>
</organism>
<evidence type="ECO:0000313" key="2">
    <source>
        <dbReference type="EMBL" id="AGN70830.1"/>
    </source>
</evidence>
<accession>R9UQ82</accession>
<feature type="compositionally biased region" description="Polar residues" evidence="1">
    <location>
        <begin position="12"/>
        <end position="31"/>
    </location>
</feature>
<dbReference type="KEGG" id="pmw:B2K_40405"/>
<sequence length="54" mass="6096">MVRPAVKPTMARETSSPRSEYSAASMNSSRLSRAREKVTRMLLTEPSLAWMPQN</sequence>
<reference evidence="2 3" key="1">
    <citation type="submission" date="2013-06" db="EMBL/GenBank/DDBJ databases">
        <title>Complete genome sequence of Paenibacillus mucilaginosus K02.</title>
        <authorList>
            <person name="Xiao B."/>
            <person name="Sun L."/>
            <person name="Xiao L."/>
            <person name="Lian B."/>
        </authorList>
    </citation>
    <scope>NUCLEOTIDE SEQUENCE [LARGE SCALE GENOMIC DNA]</scope>
    <source>
        <strain evidence="2 3">K02</strain>
    </source>
</reference>
<evidence type="ECO:0000313" key="3">
    <source>
        <dbReference type="Proteomes" id="UP000007392"/>
    </source>
</evidence>
<name>R9UQ82_9BACL</name>